<dbReference type="RefSeq" id="WP_200759297.1">
    <property type="nucleotide sequence ID" value="NZ_AP023366.1"/>
</dbReference>
<dbReference type="InterPro" id="IPR008269">
    <property type="entry name" value="Lon_proteolytic"/>
</dbReference>
<dbReference type="PROSITE" id="PS51786">
    <property type="entry name" value="LON_PROTEOLYTIC"/>
    <property type="match status" value="1"/>
</dbReference>
<dbReference type="Proteomes" id="UP000593802">
    <property type="component" value="Chromosome"/>
</dbReference>
<dbReference type="NCBIfam" id="NF041438">
    <property type="entry name" value="SepM_fam_S16"/>
    <property type="match status" value="1"/>
</dbReference>
<dbReference type="EC" id="3.4.21.53" evidence="1"/>
<comment type="similarity">
    <text evidence="1">Belongs to the peptidase S16 family.</text>
</comment>
<keyword evidence="2" id="KW-1133">Transmembrane helix</keyword>
<keyword evidence="1" id="KW-0378">Hydrolase</keyword>
<accession>A0A7I8D802</accession>
<evidence type="ECO:0000259" key="3">
    <source>
        <dbReference type="PROSITE" id="PS50106"/>
    </source>
</evidence>
<dbReference type="SUPFAM" id="SSF54211">
    <property type="entry name" value="Ribosomal protein S5 domain 2-like"/>
    <property type="match status" value="1"/>
</dbReference>
<gene>
    <name evidence="5" type="primary">ylbL</name>
    <name evidence="5" type="ORF">skT53_01240</name>
</gene>
<evidence type="ECO:0000256" key="2">
    <source>
        <dbReference type="SAM" id="Phobius"/>
    </source>
</evidence>
<comment type="catalytic activity">
    <reaction evidence="1">
        <text>Hydrolysis of proteins in presence of ATP.</text>
        <dbReference type="EC" id="3.4.21.53"/>
    </reaction>
</comment>
<dbReference type="GO" id="GO:0004252">
    <property type="term" value="F:serine-type endopeptidase activity"/>
    <property type="evidence" value="ECO:0007669"/>
    <property type="project" value="UniProtKB-UniRule"/>
</dbReference>
<proteinExistence type="inferred from homology"/>
<dbReference type="GO" id="GO:0005524">
    <property type="term" value="F:ATP binding"/>
    <property type="evidence" value="ECO:0007669"/>
    <property type="project" value="InterPro"/>
</dbReference>
<dbReference type="PROSITE" id="PS50106">
    <property type="entry name" value="PDZ"/>
    <property type="match status" value="1"/>
</dbReference>
<feature type="transmembrane region" description="Helical" evidence="2">
    <location>
        <begin position="12"/>
        <end position="33"/>
    </location>
</feature>
<keyword evidence="1" id="KW-0720">Serine protease</keyword>
<dbReference type="SUPFAM" id="SSF50156">
    <property type="entry name" value="PDZ domain-like"/>
    <property type="match status" value="1"/>
</dbReference>
<dbReference type="InterPro" id="IPR036034">
    <property type="entry name" value="PDZ_sf"/>
</dbReference>
<dbReference type="InterPro" id="IPR020568">
    <property type="entry name" value="Ribosomal_Su5_D2-typ_SF"/>
</dbReference>
<keyword evidence="1" id="KW-0645">Protease</keyword>
<dbReference type="KEGG" id="eff:skT53_01240"/>
<dbReference type="Pfam" id="PF05362">
    <property type="entry name" value="Lon_C"/>
    <property type="match status" value="1"/>
</dbReference>
<feature type="domain" description="PDZ" evidence="3">
    <location>
        <begin position="133"/>
        <end position="190"/>
    </location>
</feature>
<dbReference type="GO" id="GO:0030163">
    <property type="term" value="P:protein catabolic process"/>
    <property type="evidence" value="ECO:0007669"/>
    <property type="project" value="InterPro"/>
</dbReference>
<feature type="domain" description="Lon proteolytic" evidence="4">
    <location>
        <begin position="237"/>
        <end position="347"/>
    </location>
</feature>
<dbReference type="EMBL" id="AP023366">
    <property type="protein sequence ID" value="BCJ85139.1"/>
    <property type="molecule type" value="Genomic_DNA"/>
</dbReference>
<dbReference type="GO" id="GO:0006508">
    <property type="term" value="P:proteolysis"/>
    <property type="evidence" value="ECO:0007669"/>
    <property type="project" value="UniProtKB-KW"/>
</dbReference>
<keyword evidence="2" id="KW-0472">Membrane</keyword>
<organism evidence="5 6">
    <name type="scientific">Effusibacillus dendaii</name>
    <dbReference type="NCBI Taxonomy" id="2743772"/>
    <lineage>
        <taxon>Bacteria</taxon>
        <taxon>Bacillati</taxon>
        <taxon>Bacillota</taxon>
        <taxon>Bacilli</taxon>
        <taxon>Bacillales</taxon>
        <taxon>Alicyclobacillaceae</taxon>
        <taxon>Effusibacillus</taxon>
    </lineage>
</organism>
<sequence>MPTKSTAKKRVIRALVALVLVASLFIPLPYYVFQPGSADELQPMLSVANGQKDEKGTLMMTTVMTVPTRNIYYYLYGLVWPNRQVVPRQEVDQGMSGADYQKVLQHMMSSSQESAIVAAMRYLKMPVQMSYFGVIVAQVLPDSKAKGVLQPGDLIEQVDGKPMLKSEDLISYLANKKVGDKVRIEFTRDNQRQTADVELIGLPSQGNSGQPTRPGLGIQPITKQKVENLLKVDFHTENIGGPSAGLMFALEIVSQLTPGDLTKGHRIAGTGTIDANGNVGQIGGIEHKIVAADEKGAEIFFAPADPPNNPELTNTKDAMKKAAEIKTKMKIVPVKNLAEAVDYLQKLP</sequence>
<dbReference type="Pfam" id="PF13180">
    <property type="entry name" value="PDZ_2"/>
    <property type="match status" value="1"/>
</dbReference>
<dbReference type="GO" id="GO:0004176">
    <property type="term" value="F:ATP-dependent peptidase activity"/>
    <property type="evidence" value="ECO:0007669"/>
    <property type="project" value="UniProtKB-UniRule"/>
</dbReference>
<dbReference type="SMART" id="SM00228">
    <property type="entry name" value="PDZ"/>
    <property type="match status" value="1"/>
</dbReference>
<name>A0A7I8D802_9BACL</name>
<dbReference type="Gene3D" id="2.30.42.10">
    <property type="match status" value="1"/>
</dbReference>
<dbReference type="PANTHER" id="PTHR10046">
    <property type="entry name" value="ATP DEPENDENT LON PROTEASE FAMILY MEMBER"/>
    <property type="match status" value="1"/>
</dbReference>
<keyword evidence="6" id="KW-1185">Reference proteome</keyword>
<dbReference type="AlphaFoldDB" id="A0A7I8D802"/>
<evidence type="ECO:0000313" key="6">
    <source>
        <dbReference type="Proteomes" id="UP000593802"/>
    </source>
</evidence>
<feature type="active site" evidence="1">
    <location>
        <position position="243"/>
    </location>
</feature>
<dbReference type="Gene3D" id="3.30.230.10">
    <property type="match status" value="1"/>
</dbReference>
<dbReference type="InterPro" id="IPR001478">
    <property type="entry name" value="PDZ"/>
</dbReference>
<dbReference type="InterPro" id="IPR014721">
    <property type="entry name" value="Ribsml_uS5_D2-typ_fold_subgr"/>
</dbReference>
<evidence type="ECO:0000256" key="1">
    <source>
        <dbReference type="PROSITE-ProRule" id="PRU01122"/>
    </source>
</evidence>
<keyword evidence="2" id="KW-0812">Transmembrane</keyword>
<evidence type="ECO:0000313" key="5">
    <source>
        <dbReference type="EMBL" id="BCJ85139.1"/>
    </source>
</evidence>
<dbReference type="InterPro" id="IPR027065">
    <property type="entry name" value="Lon_Prtase"/>
</dbReference>
<evidence type="ECO:0000259" key="4">
    <source>
        <dbReference type="PROSITE" id="PS51786"/>
    </source>
</evidence>
<protein>
    <recommendedName>
        <fullName evidence="1">endopeptidase La</fullName>
        <ecNumber evidence="1">3.4.21.53</ecNumber>
    </recommendedName>
</protein>
<feature type="active site" evidence="1">
    <location>
        <position position="288"/>
    </location>
</feature>
<reference evidence="5 6" key="1">
    <citation type="submission" date="2020-08" db="EMBL/GenBank/DDBJ databases">
        <title>Complete Genome Sequence of Effusibacillus dendaii Strain skT53, Isolated from Farmland soil.</title>
        <authorList>
            <person name="Konishi T."/>
            <person name="Kawasaki H."/>
        </authorList>
    </citation>
    <scope>NUCLEOTIDE SEQUENCE [LARGE SCALE GENOMIC DNA]</scope>
    <source>
        <strain evidence="6">skT53</strain>
    </source>
</reference>